<dbReference type="Pfam" id="PF16759">
    <property type="entry name" value="LIG3_BRCT"/>
    <property type="match status" value="1"/>
</dbReference>
<dbReference type="Pfam" id="PF04679">
    <property type="entry name" value="DNA_ligase_A_C"/>
    <property type="match status" value="1"/>
</dbReference>
<keyword evidence="3" id="KW-0233">DNA recombination</keyword>
<reference evidence="8 9" key="1">
    <citation type="journal article" date="2010" name="Cell">
        <title>The genome of Naegleria gruberi illuminates early eukaryotic versatility.</title>
        <authorList>
            <person name="Fritz-Laylin L.K."/>
            <person name="Prochnik S.E."/>
            <person name="Ginger M.L."/>
            <person name="Dacks J.B."/>
            <person name="Carpenter M.L."/>
            <person name="Field M.C."/>
            <person name="Kuo A."/>
            <person name="Paredez A."/>
            <person name="Chapman J."/>
            <person name="Pham J."/>
            <person name="Shu S."/>
            <person name="Neupane R."/>
            <person name="Cipriano M."/>
            <person name="Mancuso J."/>
            <person name="Tu H."/>
            <person name="Salamov A."/>
            <person name="Lindquist E."/>
            <person name="Shapiro H."/>
            <person name="Lucas S."/>
            <person name="Grigoriev I.V."/>
            <person name="Cande W.Z."/>
            <person name="Fulton C."/>
            <person name="Rokhsar D.S."/>
            <person name="Dawson S.C."/>
        </authorList>
    </citation>
    <scope>NUCLEOTIDE SEQUENCE [LARGE SCALE GENOMIC DNA]</scope>
    <source>
        <strain evidence="8 9">NEG-M</strain>
    </source>
</reference>
<feature type="domain" description="BRCT" evidence="7">
    <location>
        <begin position="824"/>
        <end position="914"/>
    </location>
</feature>
<dbReference type="InterPro" id="IPR012340">
    <property type="entry name" value="NA-bd_OB-fold"/>
</dbReference>
<dbReference type="NCBIfam" id="TIGR00574">
    <property type="entry name" value="dnl1"/>
    <property type="match status" value="1"/>
</dbReference>
<organism evidence="9">
    <name type="scientific">Naegleria gruberi</name>
    <name type="common">Amoeba</name>
    <dbReference type="NCBI Taxonomy" id="5762"/>
    <lineage>
        <taxon>Eukaryota</taxon>
        <taxon>Discoba</taxon>
        <taxon>Heterolobosea</taxon>
        <taxon>Tetramitia</taxon>
        <taxon>Eutetramitia</taxon>
        <taxon>Vahlkampfiidae</taxon>
        <taxon>Naegleria</taxon>
    </lineage>
</organism>
<dbReference type="OrthoDB" id="206088at2759"/>
<keyword evidence="3" id="KW-0227">DNA damage</keyword>
<dbReference type="RefSeq" id="XP_002669061.1">
    <property type="nucleotide sequence ID" value="XM_002669015.1"/>
</dbReference>
<dbReference type="GO" id="GO:0006273">
    <property type="term" value="P:lagging strand elongation"/>
    <property type="evidence" value="ECO:0007669"/>
    <property type="project" value="TreeGrafter"/>
</dbReference>
<evidence type="ECO:0000256" key="5">
    <source>
        <dbReference type="SAM" id="MobiDB-lite"/>
    </source>
</evidence>
<dbReference type="GeneID" id="8862059"/>
<name>D2W3T0_NAEGR</name>
<keyword evidence="9" id="KW-1185">Reference proteome</keyword>
<dbReference type="PROSITE" id="PS00697">
    <property type="entry name" value="DNA_LIGASE_A1"/>
    <property type="match status" value="1"/>
</dbReference>
<dbReference type="SMART" id="SM00292">
    <property type="entry name" value="BRCT"/>
    <property type="match status" value="2"/>
</dbReference>
<dbReference type="InterPro" id="IPR001357">
    <property type="entry name" value="BRCT_dom"/>
</dbReference>
<dbReference type="InterPro" id="IPR012310">
    <property type="entry name" value="DNA_ligase_ATP-dep_cent"/>
</dbReference>
<dbReference type="PROSITE" id="PS50160">
    <property type="entry name" value="DNA_LIGASE_A3"/>
    <property type="match status" value="1"/>
</dbReference>
<keyword evidence="3" id="KW-0234">DNA repair</keyword>
<dbReference type="AlphaFoldDB" id="D2W3T0"/>
<evidence type="ECO:0000259" key="6">
    <source>
        <dbReference type="PROSITE" id="PS50160"/>
    </source>
</evidence>
<feature type="region of interest" description="Disordered" evidence="5">
    <location>
        <begin position="369"/>
        <end position="470"/>
    </location>
</feature>
<evidence type="ECO:0000313" key="9">
    <source>
        <dbReference type="Proteomes" id="UP000006671"/>
    </source>
</evidence>
<dbReference type="PROSITE" id="PS50172">
    <property type="entry name" value="BRCT"/>
    <property type="match status" value="2"/>
</dbReference>
<keyword evidence="3" id="KW-0547">Nucleotide-binding</keyword>
<dbReference type="eggNOG" id="KOG4437">
    <property type="taxonomic scope" value="Eukaryota"/>
</dbReference>
<dbReference type="Proteomes" id="UP000006671">
    <property type="component" value="Unassembled WGS sequence"/>
</dbReference>
<dbReference type="Pfam" id="PF01068">
    <property type="entry name" value="DNA_ligase_A_M"/>
    <property type="match status" value="1"/>
</dbReference>
<dbReference type="SUPFAM" id="SSF52949">
    <property type="entry name" value="Macro domain-like"/>
    <property type="match status" value="1"/>
</dbReference>
<evidence type="ECO:0000256" key="4">
    <source>
        <dbReference type="RuleBase" id="RU004196"/>
    </source>
</evidence>
<comment type="catalytic activity">
    <reaction evidence="3">
        <text>ATP + (deoxyribonucleotide)n-3'-hydroxyl + 5'-phospho-(deoxyribonucleotide)m = (deoxyribonucleotide)n+m + AMP + diphosphate.</text>
        <dbReference type="EC" id="6.5.1.1"/>
    </reaction>
</comment>
<dbReference type="GO" id="GO:0006302">
    <property type="term" value="P:double-strand break repair"/>
    <property type="evidence" value="ECO:0007669"/>
    <property type="project" value="TreeGrafter"/>
</dbReference>
<feature type="compositionally biased region" description="Basic residues" evidence="5">
    <location>
        <begin position="440"/>
        <end position="450"/>
    </location>
</feature>
<dbReference type="InterPro" id="IPR012309">
    <property type="entry name" value="DNA_ligase_ATP-dep_C"/>
</dbReference>
<dbReference type="SUPFAM" id="SSF50249">
    <property type="entry name" value="Nucleic acid-binding proteins"/>
    <property type="match status" value="1"/>
</dbReference>
<dbReference type="GO" id="GO:0003910">
    <property type="term" value="F:DNA ligase (ATP) activity"/>
    <property type="evidence" value="ECO:0007669"/>
    <property type="project" value="UniProtKB-EC"/>
</dbReference>
<dbReference type="OMA" id="GCRHWIK"/>
<dbReference type="InterPro" id="IPR031916">
    <property type="entry name" value="LIG3_BRCT"/>
</dbReference>
<gene>
    <name evidence="8" type="ORF">NAEGRDRAFT_76054</name>
</gene>
<dbReference type="InterPro" id="IPR000977">
    <property type="entry name" value="DNA_ligase_ATP-dep"/>
</dbReference>
<dbReference type="Gene3D" id="2.40.50.140">
    <property type="entry name" value="Nucleic acid-binding proteins"/>
    <property type="match status" value="1"/>
</dbReference>
<dbReference type="InterPro" id="IPR043472">
    <property type="entry name" value="Macro_dom-like"/>
</dbReference>
<dbReference type="GO" id="GO:0071897">
    <property type="term" value="P:DNA biosynthetic process"/>
    <property type="evidence" value="ECO:0007669"/>
    <property type="project" value="InterPro"/>
</dbReference>
<feature type="domain" description="ATP-dependent DNA ligase family profile" evidence="6">
    <location>
        <begin position="112"/>
        <end position="249"/>
    </location>
</feature>
<dbReference type="InterPro" id="IPR036420">
    <property type="entry name" value="BRCT_dom_sf"/>
</dbReference>
<dbReference type="InterPro" id="IPR016059">
    <property type="entry name" value="DNA_ligase_ATP-dep_CS"/>
</dbReference>
<dbReference type="GO" id="GO:0070421">
    <property type="term" value="C:DNA ligase III-XRCC1 complex"/>
    <property type="evidence" value="ECO:0007669"/>
    <property type="project" value="TreeGrafter"/>
</dbReference>
<evidence type="ECO:0000256" key="1">
    <source>
        <dbReference type="ARBA" id="ARBA00007572"/>
    </source>
</evidence>
<dbReference type="EMBL" id="GG738933">
    <property type="protein sequence ID" value="EFC36317.1"/>
    <property type="molecule type" value="Genomic_DNA"/>
</dbReference>
<evidence type="ECO:0000256" key="2">
    <source>
        <dbReference type="ARBA" id="ARBA00022598"/>
    </source>
</evidence>
<dbReference type="GO" id="GO:0006310">
    <property type="term" value="P:DNA recombination"/>
    <property type="evidence" value="ECO:0007669"/>
    <property type="project" value="UniProtKB-KW"/>
</dbReference>
<proteinExistence type="inferred from homology"/>
<comment type="similarity">
    <text evidence="1 4">Belongs to the ATP-dependent DNA ligase family.</text>
</comment>
<keyword evidence="2 3" id="KW-0436">Ligase</keyword>
<sequence>MKLFHPVKPMLARPSKTYDDVIARCPNGFYSELKYDGERIQIHYDRKNDEIKYFSRNLKDVQEYKIKSVKKYISKAIKEKVESVILDGEILMMDTKTNKILPFGTLGKNVRQDHKDAVTTIFLFDILYYNGKSLLSVPLYKRKALMTKIVNPIKHRVMLGEYLVVKGSKQTREAIVSAEMSAMIKKGEEGLVLKDLCSPYEPNARHWLKMKKDYLKGMADSVDLVVLGAYLGTGSKGGLMSVFMMGSFDKKLGKWRIICKCGNGHDDQTIETLNEELKSNMKRISKDPSLVPDDIDIHTNALVPDFIVKDPKKSVVWEIQGAEFSVSSRKDRPISVRFPRVTKIRDDKDVLDHTNYQEIIKLKNESNRKGLVPIFGDGDAGDDSDESVDVKDKKKRSRAKKSKSDDEDDESDSSSKKKKNSRKKKINSSDDEDDEDDKKSAKKPNDKKKSKSSDNSDDDDDPKAKKAKKSTIGIKLSDIDTINNSSTPEQIYYIYGDFMKMPMNKEEKLISHCVDDSSRWSDKGSMGNIELLYGEDIKKAYTDDMNIIGDAQIVVALPNHLCNMVCLQFVKKGSAPKVDYHALDECLKKCATYMNQKKIGTFHLYRLHHAISGLDWNRVEQLLKENLSNKGFAVFIYTKDRDDKDRVNESKNKLANRPTTDNSAAASDSSHKMDTSDDNAPTTSTNKMTKSSSQTSIKVEEQDSSSNNTFFRNVVALISGYSNSEKEAISKFITNNGGSVTNNWNIIGNANTHLICESETEDFKHCFNLGSLIVTKYWVFECATKGYLVDTLPYHYPTKKAQLVKPTIVKAESSSLTAPPELTSLCDLFTDMVMYIHKDVPALKMHTRYIIAFDGIVESSFSDDITHIITSSSRITPEIAKLVSENPQVNVVSSEWIWHSINTSTLIDWRLYQIK</sequence>
<dbReference type="SUPFAM" id="SSF56091">
    <property type="entry name" value="DNA ligase/mRNA capping enzyme, catalytic domain"/>
    <property type="match status" value="1"/>
</dbReference>
<dbReference type="EC" id="6.5.1.1" evidence="3"/>
<evidence type="ECO:0000259" key="7">
    <source>
        <dbReference type="PROSITE" id="PS50172"/>
    </source>
</evidence>
<evidence type="ECO:0000256" key="3">
    <source>
        <dbReference type="RuleBase" id="RU000617"/>
    </source>
</evidence>
<dbReference type="Gene3D" id="3.30.470.30">
    <property type="entry name" value="DNA ligase/mRNA capping enzyme"/>
    <property type="match status" value="1"/>
</dbReference>
<feature type="compositionally biased region" description="Basic residues" evidence="5">
    <location>
        <begin position="416"/>
        <end position="426"/>
    </location>
</feature>
<accession>D2W3T0</accession>
<dbReference type="InParanoid" id="D2W3T0"/>
<dbReference type="CDD" id="cd00027">
    <property type="entry name" value="BRCT"/>
    <property type="match status" value="1"/>
</dbReference>
<dbReference type="PANTHER" id="PTHR45674">
    <property type="entry name" value="DNA LIGASE 1/3 FAMILY MEMBER"/>
    <property type="match status" value="1"/>
</dbReference>
<dbReference type="KEGG" id="ngr:NAEGRDRAFT_76054"/>
<dbReference type="STRING" id="5762.D2W3T0"/>
<feature type="region of interest" description="Disordered" evidence="5">
    <location>
        <begin position="646"/>
        <end position="702"/>
    </location>
</feature>
<feature type="compositionally biased region" description="Low complexity" evidence="5">
    <location>
        <begin position="682"/>
        <end position="696"/>
    </location>
</feature>
<dbReference type="PANTHER" id="PTHR45674:SF9">
    <property type="entry name" value="DNA LIGASE 3"/>
    <property type="match status" value="1"/>
</dbReference>
<keyword evidence="3" id="KW-0067">ATP-binding</keyword>
<dbReference type="Gene3D" id="3.40.50.10190">
    <property type="entry name" value="BRCT domain"/>
    <property type="match status" value="2"/>
</dbReference>
<dbReference type="PROSITE" id="PS00333">
    <property type="entry name" value="DNA_LIGASE_A2"/>
    <property type="match status" value="1"/>
</dbReference>
<evidence type="ECO:0000313" key="8">
    <source>
        <dbReference type="EMBL" id="EFC36317.1"/>
    </source>
</evidence>
<dbReference type="Gene3D" id="3.40.220.10">
    <property type="entry name" value="Leucine Aminopeptidase, subunit E, domain 1"/>
    <property type="match status" value="1"/>
</dbReference>
<protein>
    <recommendedName>
        <fullName evidence="3">DNA ligase</fullName>
        <ecNumber evidence="3">6.5.1.1</ecNumber>
    </recommendedName>
</protein>
<dbReference type="VEuPathDB" id="AmoebaDB:NAEGRDRAFT_76054"/>
<dbReference type="Gene3D" id="3.30.1490.70">
    <property type="match status" value="1"/>
</dbReference>
<dbReference type="Pfam" id="PF00533">
    <property type="entry name" value="BRCT"/>
    <property type="match status" value="1"/>
</dbReference>
<dbReference type="GO" id="GO:0005524">
    <property type="term" value="F:ATP binding"/>
    <property type="evidence" value="ECO:0007669"/>
    <property type="project" value="UniProtKB-KW"/>
</dbReference>
<feature type="domain" description="BRCT" evidence="7">
    <location>
        <begin position="706"/>
        <end position="796"/>
    </location>
</feature>
<dbReference type="SUPFAM" id="SSF52113">
    <property type="entry name" value="BRCT domain"/>
    <property type="match status" value="2"/>
</dbReference>
<dbReference type="InterPro" id="IPR050191">
    <property type="entry name" value="ATP-dep_DNA_ligase"/>
</dbReference>